<dbReference type="Gene3D" id="2.170.16.10">
    <property type="entry name" value="Hedgehog/Intein (Hint) domain"/>
    <property type="match status" value="1"/>
</dbReference>
<feature type="domain" description="Hint" evidence="2">
    <location>
        <begin position="127"/>
        <end position="229"/>
    </location>
</feature>
<dbReference type="InterPro" id="IPR050387">
    <property type="entry name" value="Hedgehog_Signaling"/>
</dbReference>
<keyword evidence="1" id="KW-0732">Signal</keyword>
<dbReference type="GO" id="GO:0016539">
    <property type="term" value="P:intein-mediated protein splicing"/>
    <property type="evidence" value="ECO:0007669"/>
    <property type="project" value="InterPro"/>
</dbReference>
<dbReference type="SUPFAM" id="SSF51294">
    <property type="entry name" value="Hedgehog/intein (Hint) domain"/>
    <property type="match status" value="1"/>
</dbReference>
<reference evidence="3" key="1">
    <citation type="submission" date="2021-01" db="EMBL/GenBank/DDBJ databases">
        <authorList>
            <person name="Corre E."/>
            <person name="Pelletier E."/>
            <person name="Niang G."/>
            <person name="Scheremetjew M."/>
            <person name="Finn R."/>
            <person name="Kale V."/>
            <person name="Holt S."/>
            <person name="Cochrane G."/>
            <person name="Meng A."/>
            <person name="Brown T."/>
            <person name="Cohen L."/>
        </authorList>
    </citation>
    <scope>NUCLEOTIDE SEQUENCE</scope>
    <source>
        <strain evidence="3">SAG 36.94</strain>
    </source>
</reference>
<evidence type="ECO:0000313" key="3">
    <source>
        <dbReference type="EMBL" id="CAD9234456.1"/>
    </source>
</evidence>
<sequence>MWRRTGLAVSGWLWVSFAWYSLLEAATLQFDLCVYSESTCSVVSTLTSQCLTGSQSGFCVNSLTIPSIQGIQVVCGGEVDGPHMVGFYMDGACSAPALSNVTVNNSKCSQIMPAPGRYFMIDCRQKPACFSSEAWVLTSSGRRRRLGDIQVGDRVQSIGDDGKPVFSEVFLVQHINEARAVSMMSLELAGMDTPLVVTPDHYLRIPGDGCESYTAASSVQPGDHVYTIREGKMELVLVEEISWTRALPRNIHTMNDRVVINGVAASCFASRRVMGLEIMQMKLLLSPLKLLYRFGLHRTVSWIDSFVHRIYVNSFK</sequence>
<protein>
    <recommendedName>
        <fullName evidence="2">Hint domain-containing protein</fullName>
    </recommendedName>
</protein>
<dbReference type="CDD" id="cd00081">
    <property type="entry name" value="Hint"/>
    <property type="match status" value="1"/>
</dbReference>
<dbReference type="InterPro" id="IPR001767">
    <property type="entry name" value="Hedgehog_Hint"/>
</dbReference>
<dbReference type="PANTHER" id="PTHR11889">
    <property type="entry name" value="HEDGEHOG"/>
    <property type="match status" value="1"/>
</dbReference>
<accession>A0A7S1XEK2</accession>
<dbReference type="InterPro" id="IPR006141">
    <property type="entry name" value="Intein_N"/>
</dbReference>
<evidence type="ECO:0000259" key="2">
    <source>
        <dbReference type="SMART" id="SM00306"/>
    </source>
</evidence>
<dbReference type="GO" id="GO:0016540">
    <property type="term" value="P:protein autoprocessing"/>
    <property type="evidence" value="ECO:0007669"/>
    <property type="project" value="InterPro"/>
</dbReference>
<proteinExistence type="predicted"/>
<dbReference type="InterPro" id="IPR036844">
    <property type="entry name" value="Hint_dom_sf"/>
</dbReference>
<feature type="signal peptide" evidence="1">
    <location>
        <begin position="1"/>
        <end position="25"/>
    </location>
</feature>
<name>A0A7S1XEK2_9RHOD</name>
<evidence type="ECO:0000256" key="1">
    <source>
        <dbReference type="SAM" id="SignalP"/>
    </source>
</evidence>
<dbReference type="SMART" id="SM00306">
    <property type="entry name" value="HintN"/>
    <property type="match status" value="1"/>
</dbReference>
<gene>
    <name evidence="3" type="ORF">CCAE0312_LOCUS6545</name>
</gene>
<dbReference type="Pfam" id="PF01079">
    <property type="entry name" value="Hint"/>
    <property type="match status" value="1"/>
</dbReference>
<dbReference type="InterPro" id="IPR003587">
    <property type="entry name" value="Hint_dom_N"/>
</dbReference>
<feature type="chain" id="PRO_5031292482" description="Hint domain-containing protein" evidence="1">
    <location>
        <begin position="26"/>
        <end position="316"/>
    </location>
</feature>
<organism evidence="3">
    <name type="scientific">Compsopogon caeruleus</name>
    <dbReference type="NCBI Taxonomy" id="31354"/>
    <lineage>
        <taxon>Eukaryota</taxon>
        <taxon>Rhodophyta</taxon>
        <taxon>Compsopogonophyceae</taxon>
        <taxon>Compsopogonales</taxon>
        <taxon>Compsopogonaceae</taxon>
        <taxon>Compsopogon</taxon>
    </lineage>
</organism>
<dbReference type="EMBL" id="HBGH01011790">
    <property type="protein sequence ID" value="CAD9234456.1"/>
    <property type="molecule type" value="Transcribed_RNA"/>
</dbReference>
<dbReference type="PANTHER" id="PTHR11889:SF31">
    <property type="entry name" value="PROTEIN HEDGEHOG"/>
    <property type="match status" value="1"/>
</dbReference>
<dbReference type="PROSITE" id="PS50817">
    <property type="entry name" value="INTEIN_N_TER"/>
    <property type="match status" value="1"/>
</dbReference>
<dbReference type="AlphaFoldDB" id="A0A7S1XEK2"/>